<dbReference type="GO" id="GO:0007155">
    <property type="term" value="P:cell adhesion"/>
    <property type="evidence" value="ECO:0007669"/>
    <property type="project" value="TreeGrafter"/>
</dbReference>
<dbReference type="Pfam" id="PF12053">
    <property type="entry name" value="Par3_HAL_N_term"/>
    <property type="match status" value="1"/>
</dbReference>
<feature type="compositionally biased region" description="Low complexity" evidence="4">
    <location>
        <begin position="191"/>
        <end position="214"/>
    </location>
</feature>
<dbReference type="GO" id="GO:0045197">
    <property type="term" value="P:establishment or maintenance of epithelial cell apical/basal polarity"/>
    <property type="evidence" value="ECO:0007669"/>
    <property type="project" value="TreeGrafter"/>
</dbReference>
<dbReference type="STRING" id="147828.A0A4S2JLS1"/>
<dbReference type="PANTHER" id="PTHR16484">
    <property type="entry name" value="PARTITIONING DEFECTIVE 3 RELATED"/>
    <property type="match status" value="1"/>
</dbReference>
<dbReference type="InterPro" id="IPR021922">
    <property type="entry name" value="Par3/HAL_N"/>
</dbReference>
<proteinExistence type="predicted"/>
<name>A0A4S2JLS1_OPIFE</name>
<sequence length="504" mass="54659">MKLTVCFGDTKVVVPCGSGELTIRDLAFSALKRVRHTLPKLDIHERVVVHSVTIARDGGILDWDDLVRDVLDDRELVTAHYSIATLANSTTTTLTSVTAEKDPTLPLNSTDQLFRHLCTPLVVDLCSDSGAGGSYHSGPQSNEASGSGESATGFPRLTSTSRLVRAVAVASPAACREPGNTLSASAVAEDSNLNGSSRSSSSLSLNMSSGSCNGHHTHSSSTWKQQEQSKTDGEVPVCKNSLPIPDNRGHLTCPHFGSYPSRTTELDRIFRVANHSVTDATFWEPLRPSEASATLPSSVGRNSSTPENSGVWHQAFSPTTFATLASVLCRRRDCIEMNWDTDEDEDEEEESRAGDIMRPNENRANINLINSDDHARVTASEAVSRPLSEIWNGKQTTHPIVVHKNDSSVSRIQTYMSPIPPSNVSLLQSVVPEVPSPKLWPLPPEPVVDELSGSDTLQGREKPQDRQSVVGCQTDFVDHLRATKLQLSSVGDRSLPQPSYIHSK</sequence>
<protein>
    <recommendedName>
        <fullName evidence="5">Par3/HAL N-terminal domain-containing protein</fullName>
    </recommendedName>
</protein>
<comment type="caution">
    <text evidence="6">The sequence shown here is derived from an EMBL/GenBank/DDBJ whole genome shotgun (WGS) entry which is preliminary data.</text>
</comment>
<evidence type="ECO:0000256" key="4">
    <source>
        <dbReference type="SAM" id="MobiDB-lite"/>
    </source>
</evidence>
<dbReference type="AlphaFoldDB" id="A0A4S2JLS1"/>
<reference evidence="6 7" key="1">
    <citation type="journal article" date="2019" name="BMC Genomics">
        <title>New insights from Opisthorchis felineus genome: update on genomics of the epidemiologically important liver flukes.</title>
        <authorList>
            <person name="Ershov N.I."/>
            <person name="Mordvinov V.A."/>
            <person name="Prokhortchouk E.B."/>
            <person name="Pakharukova M.Y."/>
            <person name="Gunbin K.V."/>
            <person name="Ustyantsev K."/>
            <person name="Genaev M.A."/>
            <person name="Blinov A.G."/>
            <person name="Mazur A."/>
            <person name="Boulygina E."/>
            <person name="Tsygankova S."/>
            <person name="Khrameeva E."/>
            <person name="Chekanov N."/>
            <person name="Fan G."/>
            <person name="Xiao A."/>
            <person name="Zhang H."/>
            <person name="Xu X."/>
            <person name="Yang H."/>
            <person name="Solovyev V."/>
            <person name="Lee S.M."/>
            <person name="Liu X."/>
            <person name="Afonnikov D.A."/>
            <person name="Skryabin K.G."/>
        </authorList>
    </citation>
    <scope>NUCLEOTIDE SEQUENCE [LARGE SCALE GENOMIC DNA]</scope>
    <source>
        <strain evidence="6">AK-0245</strain>
        <tissue evidence="6">Whole organism</tissue>
    </source>
</reference>
<dbReference type="GO" id="GO:0016324">
    <property type="term" value="C:apical plasma membrane"/>
    <property type="evidence" value="ECO:0007669"/>
    <property type="project" value="TreeGrafter"/>
</dbReference>
<dbReference type="GO" id="GO:0008104">
    <property type="term" value="P:intracellular protein localization"/>
    <property type="evidence" value="ECO:0007669"/>
    <property type="project" value="TreeGrafter"/>
</dbReference>
<dbReference type="GO" id="GO:0030010">
    <property type="term" value="P:establishment of cell polarity"/>
    <property type="evidence" value="ECO:0007669"/>
    <property type="project" value="TreeGrafter"/>
</dbReference>
<keyword evidence="3" id="KW-0131">Cell cycle</keyword>
<evidence type="ECO:0000313" key="6">
    <source>
        <dbReference type="EMBL" id="TGZ37151.1"/>
    </source>
</evidence>
<dbReference type="GO" id="GO:0005938">
    <property type="term" value="C:cell cortex"/>
    <property type="evidence" value="ECO:0007669"/>
    <property type="project" value="TreeGrafter"/>
</dbReference>
<dbReference type="GO" id="GO:0043296">
    <property type="term" value="C:apical junction complex"/>
    <property type="evidence" value="ECO:0007669"/>
    <property type="project" value="TreeGrafter"/>
</dbReference>
<dbReference type="InterPro" id="IPR052213">
    <property type="entry name" value="PAR3"/>
</dbReference>
<feature type="region of interest" description="Disordered" evidence="4">
    <location>
        <begin position="186"/>
        <end position="235"/>
    </location>
</feature>
<evidence type="ECO:0000259" key="5">
    <source>
        <dbReference type="Pfam" id="PF12053"/>
    </source>
</evidence>
<dbReference type="GO" id="GO:0005912">
    <property type="term" value="C:adherens junction"/>
    <property type="evidence" value="ECO:0007669"/>
    <property type="project" value="TreeGrafter"/>
</dbReference>
<dbReference type="GO" id="GO:0051301">
    <property type="term" value="P:cell division"/>
    <property type="evidence" value="ECO:0007669"/>
    <property type="project" value="UniProtKB-KW"/>
</dbReference>
<accession>A0A4S2JLS1</accession>
<dbReference type="PANTHER" id="PTHR16484:SF17">
    <property type="entry name" value="BAZOOKA, ISOFORM B"/>
    <property type="match status" value="1"/>
</dbReference>
<dbReference type="GO" id="GO:0051660">
    <property type="term" value="P:establishment of centrosome localization"/>
    <property type="evidence" value="ECO:0007669"/>
    <property type="project" value="TreeGrafter"/>
</dbReference>
<gene>
    <name evidence="6" type="ORF">CRM22_011346</name>
</gene>
<dbReference type="GO" id="GO:0035091">
    <property type="term" value="F:phosphatidylinositol binding"/>
    <property type="evidence" value="ECO:0007669"/>
    <property type="project" value="TreeGrafter"/>
</dbReference>
<keyword evidence="2" id="KW-0677">Repeat</keyword>
<feature type="non-terminal residue" evidence="6">
    <location>
        <position position="504"/>
    </location>
</feature>
<dbReference type="Gene3D" id="3.10.20.90">
    <property type="entry name" value="Phosphatidylinositol 3-kinase Catalytic Subunit, Chain A, domain 1"/>
    <property type="match status" value="1"/>
</dbReference>
<feature type="region of interest" description="Disordered" evidence="4">
    <location>
        <begin position="132"/>
        <end position="156"/>
    </location>
</feature>
<evidence type="ECO:0000313" key="7">
    <source>
        <dbReference type="Proteomes" id="UP000308267"/>
    </source>
</evidence>
<feature type="domain" description="Par3/HAL N-terminal" evidence="5">
    <location>
        <begin position="1"/>
        <end position="82"/>
    </location>
</feature>
<keyword evidence="7" id="KW-1185">Reference proteome</keyword>
<keyword evidence="1" id="KW-0132">Cell division</keyword>
<dbReference type="GO" id="GO:0000226">
    <property type="term" value="P:microtubule cytoskeleton organization"/>
    <property type="evidence" value="ECO:0007669"/>
    <property type="project" value="TreeGrafter"/>
</dbReference>
<dbReference type="OrthoDB" id="6287810at2759"/>
<organism evidence="6 7">
    <name type="scientific">Opisthorchis felineus</name>
    <dbReference type="NCBI Taxonomy" id="147828"/>
    <lineage>
        <taxon>Eukaryota</taxon>
        <taxon>Metazoa</taxon>
        <taxon>Spiralia</taxon>
        <taxon>Lophotrochozoa</taxon>
        <taxon>Platyhelminthes</taxon>
        <taxon>Trematoda</taxon>
        <taxon>Digenea</taxon>
        <taxon>Opisthorchiida</taxon>
        <taxon>Opisthorchiata</taxon>
        <taxon>Opisthorchiidae</taxon>
        <taxon>Opisthorchis</taxon>
    </lineage>
</organism>
<evidence type="ECO:0000256" key="1">
    <source>
        <dbReference type="ARBA" id="ARBA00022618"/>
    </source>
</evidence>
<dbReference type="Proteomes" id="UP000308267">
    <property type="component" value="Unassembled WGS sequence"/>
</dbReference>
<evidence type="ECO:0000256" key="3">
    <source>
        <dbReference type="ARBA" id="ARBA00023306"/>
    </source>
</evidence>
<feature type="compositionally biased region" description="Polar residues" evidence="4">
    <location>
        <begin position="137"/>
        <end position="150"/>
    </location>
</feature>
<dbReference type="EMBL" id="SJOL01013076">
    <property type="protein sequence ID" value="TGZ37151.1"/>
    <property type="molecule type" value="Genomic_DNA"/>
</dbReference>
<evidence type="ECO:0000256" key="2">
    <source>
        <dbReference type="ARBA" id="ARBA00022737"/>
    </source>
</evidence>